<dbReference type="Proteomes" id="UP000011058">
    <property type="component" value="Chromosome"/>
</dbReference>
<dbReference type="HOGENOM" id="CLU_2769748_0_0_10"/>
<dbReference type="STRING" id="1166018.FAES_0874"/>
<dbReference type="KEGG" id="fae:FAES_0874"/>
<evidence type="ECO:0000313" key="2">
    <source>
        <dbReference type="EMBL" id="CCG98885.1"/>
    </source>
</evidence>
<keyword evidence="3" id="KW-1185">Reference proteome</keyword>
<feature type="transmembrane region" description="Helical" evidence="1">
    <location>
        <begin position="21"/>
        <end position="47"/>
    </location>
</feature>
<accession>I0K432</accession>
<organism evidence="2 3">
    <name type="scientific">Fibrella aestuarina BUZ 2</name>
    <dbReference type="NCBI Taxonomy" id="1166018"/>
    <lineage>
        <taxon>Bacteria</taxon>
        <taxon>Pseudomonadati</taxon>
        <taxon>Bacteroidota</taxon>
        <taxon>Cytophagia</taxon>
        <taxon>Cytophagales</taxon>
        <taxon>Spirosomataceae</taxon>
        <taxon>Fibrella</taxon>
    </lineage>
</organism>
<name>I0K432_9BACT</name>
<evidence type="ECO:0000313" key="3">
    <source>
        <dbReference type="Proteomes" id="UP000011058"/>
    </source>
</evidence>
<sequence length="69" mass="7865">MGVATFIGHTRRYLVKPTPTWFMLGFANTVLAIAGPVFFLGIDYFWFKICYGSNTYEITDVTSQLLYLS</sequence>
<protein>
    <submittedName>
        <fullName evidence="2">Uncharacterized protein</fullName>
    </submittedName>
</protein>
<keyword evidence="1" id="KW-0472">Membrane</keyword>
<dbReference type="EMBL" id="HE796683">
    <property type="protein sequence ID" value="CCG98885.1"/>
    <property type="molecule type" value="Genomic_DNA"/>
</dbReference>
<keyword evidence="1" id="KW-0812">Transmembrane</keyword>
<reference evidence="2 3" key="1">
    <citation type="journal article" date="2012" name="J. Bacteriol.">
        <title>Genome Sequence of Fibrella aestuarina BUZ 2T, a Filamentous Marine Bacterium.</title>
        <authorList>
            <person name="Filippini M."/>
            <person name="Qi W."/>
            <person name="Blom J."/>
            <person name="Goesmann A."/>
            <person name="Smits T.H."/>
            <person name="Bagheri H.C."/>
        </authorList>
    </citation>
    <scope>NUCLEOTIDE SEQUENCE [LARGE SCALE GENOMIC DNA]</scope>
    <source>
        <strain evidence="3">BUZ 2T</strain>
    </source>
</reference>
<proteinExistence type="predicted"/>
<keyword evidence="1" id="KW-1133">Transmembrane helix</keyword>
<dbReference type="AlphaFoldDB" id="I0K432"/>
<gene>
    <name evidence="2" type="ORF">FAES_0874</name>
</gene>
<evidence type="ECO:0000256" key="1">
    <source>
        <dbReference type="SAM" id="Phobius"/>
    </source>
</evidence>